<feature type="region of interest" description="Disordered" evidence="1">
    <location>
        <begin position="541"/>
        <end position="576"/>
    </location>
</feature>
<evidence type="ECO:0000256" key="1">
    <source>
        <dbReference type="SAM" id="MobiDB-lite"/>
    </source>
</evidence>
<dbReference type="InParanoid" id="A0A409X235"/>
<sequence length="704" mass="76696">MTLITDIPQSSKDVILPLEVLKAVIDIAVTTLDLPSISSIALLSHHFRIFANNARFSSISFFSDGASSLKRMIGRIHKLADLIHCSEQIQAMSETNTFITSFDLRIAITGWDPLPFWSDGSLALIFNSLFRHPNALRSRSRKLCLVLLHNMLHPWDLLDKSLSGSLSALIKTSHLNDLRLERVYAIPLDFIRGSKIQHLSLANITFDKGLAGKYPSPGVPVFLKSLCIQLDRTIEANDPSNLIGNQSRPTPDTFSHLTALSVSLITFEGLGTMGNILKMTRCLQSFTVVCLGLDGLLNHLDVHYDSLLYLKTLKLEFEQYCFTDHNIGSLSSAAIFLGDSVPPQLNNIDISIKIIEYASGSRAVSPEIARFHEAIETWDRRLASAIYRKPYNARFGSHAAIYFMVGVKLASVTITMNEFRAIENMAKHQEPNDTQQIKRRGEGGGTLRAVGSAVTALVSAVSVGTATLLFYPQTCKPPPPSVAEILRLIYNRTFTLVLSFVLFAASPDIYRSLRVALFIWDYAVCRRAHLTDTSDSIASNASASSAATTATDTSTSTLPATLMPVPTSTNAVGGGESGRELCPWNVGVGASIGARAMGGVGGVGVMGEMDEETSDNEDVDEDVDADEVERDLKRTASLKLGAHPGARAFAPYAPSPFLKILSCPPSSFSSARTTHTSYTPPHGTSLLLSFRTRIPHSPTLRRLS</sequence>
<evidence type="ECO:0000313" key="3">
    <source>
        <dbReference type="Proteomes" id="UP000283269"/>
    </source>
</evidence>
<dbReference type="Proteomes" id="UP000283269">
    <property type="component" value="Unassembled WGS sequence"/>
</dbReference>
<keyword evidence="3" id="KW-1185">Reference proteome</keyword>
<name>A0A409X235_PSICY</name>
<evidence type="ECO:0000313" key="2">
    <source>
        <dbReference type="EMBL" id="PPQ84811.1"/>
    </source>
</evidence>
<dbReference type="AlphaFoldDB" id="A0A409X235"/>
<proteinExistence type="predicted"/>
<reference evidence="2 3" key="1">
    <citation type="journal article" date="2018" name="Evol. Lett.">
        <title>Horizontal gene cluster transfer increased hallucinogenic mushroom diversity.</title>
        <authorList>
            <person name="Reynolds H.T."/>
            <person name="Vijayakumar V."/>
            <person name="Gluck-Thaler E."/>
            <person name="Korotkin H.B."/>
            <person name="Matheny P.B."/>
            <person name="Slot J.C."/>
        </authorList>
    </citation>
    <scope>NUCLEOTIDE SEQUENCE [LARGE SCALE GENOMIC DNA]</scope>
    <source>
        <strain evidence="2 3">2631</strain>
    </source>
</reference>
<gene>
    <name evidence="2" type="ORF">CVT25_015157</name>
</gene>
<feature type="compositionally biased region" description="Low complexity" evidence="1">
    <location>
        <begin position="541"/>
        <end position="557"/>
    </location>
</feature>
<protein>
    <submittedName>
        <fullName evidence="2">Uncharacterized protein</fullName>
    </submittedName>
</protein>
<organism evidence="2 3">
    <name type="scientific">Psilocybe cyanescens</name>
    <dbReference type="NCBI Taxonomy" id="93625"/>
    <lineage>
        <taxon>Eukaryota</taxon>
        <taxon>Fungi</taxon>
        <taxon>Dikarya</taxon>
        <taxon>Basidiomycota</taxon>
        <taxon>Agaricomycotina</taxon>
        <taxon>Agaricomycetes</taxon>
        <taxon>Agaricomycetidae</taxon>
        <taxon>Agaricales</taxon>
        <taxon>Agaricineae</taxon>
        <taxon>Strophariaceae</taxon>
        <taxon>Psilocybe</taxon>
    </lineage>
</organism>
<comment type="caution">
    <text evidence="2">The sequence shown here is derived from an EMBL/GenBank/DDBJ whole genome shotgun (WGS) entry which is preliminary data.</text>
</comment>
<accession>A0A409X235</accession>
<dbReference type="EMBL" id="NHYD01002805">
    <property type="protein sequence ID" value="PPQ84811.1"/>
    <property type="molecule type" value="Genomic_DNA"/>
</dbReference>